<dbReference type="CDD" id="cd05213">
    <property type="entry name" value="NAD_bind_Glutamyl_tRNA_reduct"/>
    <property type="match status" value="1"/>
</dbReference>
<dbReference type="GO" id="GO:0050661">
    <property type="term" value="F:NADP binding"/>
    <property type="evidence" value="ECO:0007669"/>
    <property type="project" value="InterPro"/>
</dbReference>
<dbReference type="PANTHER" id="PTHR43013">
    <property type="entry name" value="GLUTAMYL-TRNA REDUCTASE"/>
    <property type="match status" value="1"/>
</dbReference>
<dbReference type="InterPro" id="IPR036291">
    <property type="entry name" value="NAD(P)-bd_dom_sf"/>
</dbReference>
<dbReference type="InterPro" id="IPR000343">
    <property type="entry name" value="4pyrrol_synth_GluRdtase"/>
</dbReference>
<evidence type="ECO:0000256" key="5">
    <source>
        <dbReference type="ARBA" id="ARBA00023002"/>
    </source>
</evidence>
<evidence type="ECO:0000256" key="8">
    <source>
        <dbReference type="HAMAP-Rule" id="MF_00087"/>
    </source>
</evidence>
<feature type="active site" description="Nucleophile" evidence="8 9">
    <location>
        <position position="48"/>
    </location>
</feature>
<dbReference type="InterPro" id="IPR015896">
    <property type="entry name" value="4pyrrol_synth_GluRdtase_dimer"/>
</dbReference>
<organism evidence="17 18">
    <name type="scientific">Catellatospora chokoriensis</name>
    <dbReference type="NCBI Taxonomy" id="310353"/>
    <lineage>
        <taxon>Bacteria</taxon>
        <taxon>Bacillati</taxon>
        <taxon>Actinomycetota</taxon>
        <taxon>Actinomycetes</taxon>
        <taxon>Micromonosporales</taxon>
        <taxon>Micromonosporaceae</taxon>
        <taxon>Catellatospora</taxon>
    </lineage>
</organism>
<evidence type="ECO:0000313" key="18">
    <source>
        <dbReference type="Proteomes" id="UP000619293"/>
    </source>
</evidence>
<dbReference type="EMBL" id="BONG01000017">
    <property type="protein sequence ID" value="GIF89678.1"/>
    <property type="molecule type" value="Genomic_DNA"/>
</dbReference>
<feature type="binding site" evidence="8 10">
    <location>
        <position position="107"/>
    </location>
    <ligand>
        <name>substrate</name>
    </ligand>
</feature>
<feature type="binding site" evidence="8 10">
    <location>
        <begin position="112"/>
        <end position="114"/>
    </location>
    <ligand>
        <name>substrate</name>
    </ligand>
</feature>
<dbReference type="InterPro" id="IPR036343">
    <property type="entry name" value="GluRdtase_N_sf"/>
</dbReference>
<feature type="binding site" evidence="8 10">
    <location>
        <begin position="47"/>
        <end position="50"/>
    </location>
    <ligand>
        <name>substrate</name>
    </ligand>
</feature>
<dbReference type="NCBIfam" id="TIGR01035">
    <property type="entry name" value="hemA"/>
    <property type="match status" value="1"/>
</dbReference>
<name>A0A8J3JZ50_9ACTN</name>
<keyword evidence="5 8" id="KW-0560">Oxidoreductase</keyword>
<reference evidence="17 18" key="1">
    <citation type="submission" date="2021-01" db="EMBL/GenBank/DDBJ databases">
        <title>Whole genome shotgun sequence of Catellatospora chokoriensis NBRC 107358.</title>
        <authorList>
            <person name="Komaki H."/>
            <person name="Tamura T."/>
        </authorList>
    </citation>
    <scope>NUCLEOTIDE SEQUENCE [LARGE SCALE GENOMIC DNA]</scope>
    <source>
        <strain evidence="17 18">NBRC 107358</strain>
    </source>
</reference>
<keyword evidence="6 8" id="KW-0627">Porphyrin biosynthesis</keyword>
<dbReference type="FunFam" id="3.30.460.30:FF:000001">
    <property type="entry name" value="Glutamyl-tRNA reductase"/>
    <property type="match status" value="1"/>
</dbReference>
<evidence type="ECO:0000256" key="2">
    <source>
        <dbReference type="ARBA" id="ARBA00005916"/>
    </source>
</evidence>
<dbReference type="SUPFAM" id="SSF69075">
    <property type="entry name" value="Glutamyl tRNA-reductase dimerization domain"/>
    <property type="match status" value="1"/>
</dbReference>
<dbReference type="Gene3D" id="3.30.460.30">
    <property type="entry name" value="Glutamyl-tRNA reductase, N-terminal domain"/>
    <property type="match status" value="1"/>
</dbReference>
<sequence length="444" mass="46615">MNLIVVGASYRTAPVELLEKLSLVEGPQALPRLLSGGELTEAVVVSTCNRVEVYAAVPAFHAGLSHLGEVLSELSGVPAEQLATTLYVHHGQDAVRHVFRVAAGLDSMVAGEAQILGQLREAYQQATEADAAGKVLHELLQQALRVGKRAHAETGIDHAPRSMVSAALDHAVANSADCHRWLVVGAGAMGALAVAELTRRGAGTVTVVNRGIERAQRLADAYGAIAAPIERLPELLAEADVVITATASTGHVLTSENVGAARTGSDKILTIIDLAMPRDVEPAVAELPGVRLVDVARLGTVLDPATSGAPVCPRSSADREVAAVEEIVAGEVDTYASWLRGAEVAPTVAALRARAEDVVSAELRRLAQRRADLTDDQRADVAHTVHRIVQRLLHQPTVRVRQLAAEPGGEAYASLLRDLFDLSVIPGSPDHTTVADVPDLKGGA</sequence>
<dbReference type="UniPathway" id="UPA00251">
    <property type="reaction ID" value="UER00316"/>
</dbReference>
<comment type="pathway">
    <text evidence="1 8 13">Porphyrin-containing compound metabolism; protoporphyrin-IX biosynthesis; 5-aminolevulinate from L-glutamyl-tRNA(Glu): step 1/2.</text>
</comment>
<feature type="binding site" evidence="8 11">
    <location>
        <begin position="185"/>
        <end position="190"/>
    </location>
    <ligand>
        <name>NADP(+)</name>
        <dbReference type="ChEBI" id="CHEBI:58349"/>
    </ligand>
</feature>
<comment type="catalytic activity">
    <reaction evidence="7 8 13">
        <text>(S)-4-amino-5-oxopentanoate + tRNA(Glu) + NADP(+) = L-glutamyl-tRNA(Glu) + NADPH + H(+)</text>
        <dbReference type="Rhea" id="RHEA:12344"/>
        <dbReference type="Rhea" id="RHEA-COMP:9663"/>
        <dbReference type="Rhea" id="RHEA-COMP:9680"/>
        <dbReference type="ChEBI" id="CHEBI:15378"/>
        <dbReference type="ChEBI" id="CHEBI:57501"/>
        <dbReference type="ChEBI" id="CHEBI:57783"/>
        <dbReference type="ChEBI" id="CHEBI:58349"/>
        <dbReference type="ChEBI" id="CHEBI:78442"/>
        <dbReference type="ChEBI" id="CHEBI:78520"/>
        <dbReference type="EC" id="1.2.1.70"/>
    </reaction>
</comment>
<accession>A0A8J3JZ50</accession>
<dbReference type="RefSeq" id="WP_191842461.1">
    <property type="nucleotide sequence ID" value="NZ_BAAALB010000034.1"/>
</dbReference>
<dbReference type="HAMAP" id="MF_00087">
    <property type="entry name" value="Glu_tRNA_reductase"/>
    <property type="match status" value="1"/>
</dbReference>
<feature type="domain" description="Glutamyl-tRNA reductase N-terminal" evidence="16">
    <location>
        <begin position="6"/>
        <end position="154"/>
    </location>
</feature>
<evidence type="ECO:0000256" key="7">
    <source>
        <dbReference type="ARBA" id="ARBA00047464"/>
    </source>
</evidence>
<proteinExistence type="inferred from homology"/>
<keyword evidence="18" id="KW-1185">Reference proteome</keyword>
<dbReference type="NCBIfam" id="NF000744">
    <property type="entry name" value="PRK00045.1-3"/>
    <property type="match status" value="1"/>
</dbReference>
<evidence type="ECO:0000256" key="10">
    <source>
        <dbReference type="PIRSR" id="PIRSR000445-2"/>
    </source>
</evidence>
<dbReference type="AlphaFoldDB" id="A0A8J3JZ50"/>
<dbReference type="SUPFAM" id="SSF69742">
    <property type="entry name" value="Glutamyl tRNA-reductase catalytic, N-terminal domain"/>
    <property type="match status" value="1"/>
</dbReference>
<comment type="similarity">
    <text evidence="2 8 13">Belongs to the glutamyl-tRNA reductase family.</text>
</comment>
<dbReference type="PANTHER" id="PTHR43013:SF1">
    <property type="entry name" value="GLUTAMYL-TRNA REDUCTASE"/>
    <property type="match status" value="1"/>
</dbReference>
<protein>
    <recommendedName>
        <fullName evidence="3 8">Glutamyl-tRNA reductase</fullName>
        <shortName evidence="8">GluTR</shortName>
        <ecNumber evidence="3 8">1.2.1.70</ecNumber>
    </recommendedName>
</protein>
<dbReference type="Gene3D" id="3.40.50.720">
    <property type="entry name" value="NAD(P)-binding Rossmann-like Domain"/>
    <property type="match status" value="1"/>
</dbReference>
<feature type="domain" description="Tetrapyrrole biosynthesis glutamyl-tRNA reductase dimerisation" evidence="14">
    <location>
        <begin position="324"/>
        <end position="422"/>
    </location>
</feature>
<dbReference type="SUPFAM" id="SSF51735">
    <property type="entry name" value="NAD(P)-binding Rossmann-fold domains"/>
    <property type="match status" value="1"/>
</dbReference>
<dbReference type="Proteomes" id="UP000619293">
    <property type="component" value="Unassembled WGS sequence"/>
</dbReference>
<feature type="binding site" evidence="8 10">
    <location>
        <position position="118"/>
    </location>
    <ligand>
        <name>substrate</name>
    </ligand>
</feature>
<comment type="domain">
    <text evidence="8">Possesses an unusual extended V-shaped dimeric structure with each monomer consisting of three distinct domains arranged along a curved 'spinal' alpha-helix. The N-terminal catalytic domain specifically recognizes the glutamate moiety of the substrate. The second domain is the NADPH-binding domain, and the third C-terminal domain is responsible for dimerization.</text>
</comment>
<dbReference type="InterPro" id="IPR006151">
    <property type="entry name" value="Shikm_DH/Glu-tRNA_Rdtase"/>
</dbReference>
<keyword evidence="4 8" id="KW-0521">NADP</keyword>
<evidence type="ECO:0000256" key="11">
    <source>
        <dbReference type="PIRSR" id="PIRSR000445-3"/>
    </source>
</evidence>
<dbReference type="InterPro" id="IPR015895">
    <property type="entry name" value="4pyrrol_synth_GluRdtase_N"/>
</dbReference>
<gene>
    <name evidence="8 17" type="primary">hemA</name>
    <name evidence="17" type="ORF">Cch02nite_31220</name>
</gene>
<evidence type="ECO:0000256" key="3">
    <source>
        <dbReference type="ARBA" id="ARBA00012970"/>
    </source>
</evidence>
<dbReference type="EC" id="1.2.1.70" evidence="3 8"/>
<dbReference type="InterPro" id="IPR036453">
    <property type="entry name" value="GluRdtase_dimer_dom_sf"/>
</dbReference>
<dbReference type="PIRSF" id="PIRSF000445">
    <property type="entry name" value="4pyrrol_synth_GluRdtase"/>
    <property type="match status" value="1"/>
</dbReference>
<evidence type="ECO:0000313" key="17">
    <source>
        <dbReference type="EMBL" id="GIF89678.1"/>
    </source>
</evidence>
<evidence type="ECO:0000259" key="14">
    <source>
        <dbReference type="Pfam" id="PF00745"/>
    </source>
</evidence>
<evidence type="ECO:0000256" key="13">
    <source>
        <dbReference type="RuleBase" id="RU000584"/>
    </source>
</evidence>
<evidence type="ECO:0000256" key="1">
    <source>
        <dbReference type="ARBA" id="ARBA00005059"/>
    </source>
</evidence>
<dbReference type="GO" id="GO:0019353">
    <property type="term" value="P:protoporphyrinogen IX biosynthetic process from glutamate"/>
    <property type="evidence" value="ECO:0007669"/>
    <property type="project" value="TreeGrafter"/>
</dbReference>
<evidence type="ECO:0000259" key="15">
    <source>
        <dbReference type="Pfam" id="PF01488"/>
    </source>
</evidence>
<evidence type="ECO:0000259" key="16">
    <source>
        <dbReference type="Pfam" id="PF05201"/>
    </source>
</evidence>
<comment type="subunit">
    <text evidence="8">Homodimer.</text>
</comment>
<dbReference type="GO" id="GO:0008883">
    <property type="term" value="F:glutamyl-tRNA reductase activity"/>
    <property type="evidence" value="ECO:0007669"/>
    <property type="project" value="UniProtKB-UniRule"/>
</dbReference>
<feature type="site" description="Important for activity" evidence="8 12">
    <location>
        <position position="97"/>
    </location>
</feature>
<comment type="miscellaneous">
    <text evidence="8">During catalysis, the active site Cys acts as a nucleophile attacking the alpha-carbonyl group of tRNA-bound glutamate with the formation of a thioester intermediate between enzyme and glutamate, and the concomitant release of tRNA(Glu). The thioester intermediate is finally reduced by direct hydride transfer from NADPH, to form the product GSA.</text>
</comment>
<dbReference type="Pfam" id="PF05201">
    <property type="entry name" value="GlutR_N"/>
    <property type="match status" value="1"/>
</dbReference>
<evidence type="ECO:0000256" key="4">
    <source>
        <dbReference type="ARBA" id="ARBA00022857"/>
    </source>
</evidence>
<feature type="domain" description="Quinate/shikimate 5-dehydrogenase/glutamyl-tRNA reductase" evidence="15">
    <location>
        <begin position="174"/>
        <end position="298"/>
    </location>
</feature>
<evidence type="ECO:0000256" key="9">
    <source>
        <dbReference type="PIRSR" id="PIRSR000445-1"/>
    </source>
</evidence>
<comment type="caution">
    <text evidence="17">The sequence shown here is derived from an EMBL/GenBank/DDBJ whole genome shotgun (WGS) entry which is preliminary data.</text>
</comment>
<comment type="function">
    <text evidence="8">Catalyzes the NADPH-dependent reduction of glutamyl-tRNA(Glu) to glutamate 1-semialdehyde (GSA).</text>
</comment>
<dbReference type="Pfam" id="PF00745">
    <property type="entry name" value="GlutR_dimer"/>
    <property type="match status" value="1"/>
</dbReference>
<evidence type="ECO:0000256" key="12">
    <source>
        <dbReference type="PIRSR" id="PIRSR000445-4"/>
    </source>
</evidence>
<evidence type="ECO:0000256" key="6">
    <source>
        <dbReference type="ARBA" id="ARBA00023244"/>
    </source>
</evidence>
<dbReference type="Pfam" id="PF01488">
    <property type="entry name" value="Shikimate_DH"/>
    <property type="match status" value="1"/>
</dbReference>